<reference evidence="3" key="1">
    <citation type="journal article" date="2019" name="Int. J. Syst. Evol. Microbiol.">
        <title>The Global Catalogue of Microorganisms (GCM) 10K type strain sequencing project: providing services to taxonomists for standard genome sequencing and annotation.</title>
        <authorList>
            <consortium name="The Broad Institute Genomics Platform"/>
            <consortium name="The Broad Institute Genome Sequencing Center for Infectious Disease"/>
            <person name="Wu L."/>
            <person name="Ma J."/>
        </authorList>
    </citation>
    <scope>NUCLEOTIDE SEQUENCE [LARGE SCALE GENOMIC DNA]</scope>
    <source>
        <strain evidence="3">CCUG 55328</strain>
    </source>
</reference>
<evidence type="ECO:0000313" key="2">
    <source>
        <dbReference type="EMBL" id="MFD1194007.1"/>
    </source>
</evidence>
<accession>A0ABW3TDB2</accession>
<keyword evidence="3" id="KW-1185">Reference proteome</keyword>
<dbReference type="InterPro" id="IPR011037">
    <property type="entry name" value="Pyrv_Knase-like_insert_dom_sf"/>
</dbReference>
<name>A0ABW3TDB2_9RHOB</name>
<comment type="caution">
    <text evidence="2">The sequence shown here is derived from an EMBL/GenBank/DDBJ whole genome shotgun (WGS) entry which is preliminary data.</text>
</comment>
<dbReference type="InterPro" id="IPR005302">
    <property type="entry name" value="MoCF_Sase_C"/>
</dbReference>
<dbReference type="PANTHER" id="PTHR36930">
    <property type="entry name" value="METAL-SULFUR CLUSTER BIOSYNTHESIS PROTEINS YUAD-RELATED"/>
    <property type="match status" value="1"/>
</dbReference>
<dbReference type="SUPFAM" id="SSF50800">
    <property type="entry name" value="PK beta-barrel domain-like"/>
    <property type="match status" value="1"/>
</dbReference>
<dbReference type="RefSeq" id="WP_380789356.1">
    <property type="nucleotide sequence ID" value="NZ_JBHTKR010000002.1"/>
</dbReference>
<dbReference type="EMBL" id="JBHTKR010000002">
    <property type="protein sequence ID" value="MFD1194007.1"/>
    <property type="molecule type" value="Genomic_DNA"/>
</dbReference>
<dbReference type="PANTHER" id="PTHR36930:SF1">
    <property type="entry name" value="MOSC DOMAIN-CONTAINING PROTEIN"/>
    <property type="match status" value="1"/>
</dbReference>
<evidence type="ECO:0000313" key="3">
    <source>
        <dbReference type="Proteomes" id="UP001597151"/>
    </source>
</evidence>
<dbReference type="Pfam" id="PF03473">
    <property type="entry name" value="MOSC"/>
    <property type="match status" value="1"/>
</dbReference>
<sequence>MPALKPTALRARVIWLGVVTSEDRKALLAEPRAALDLTFEGIAGSVHGGRTRASCSRVTAQHPRGTTIGNERQLSILSVEEMAEIAAKMVLDSIDPARLGASIVIEGIPDLSHLPPSSRLQAPSGATLVVDMQNRPCTLPARSLETVHPGQGMRFKSAAEGRRGVTAWVQREGRIALGDDVRLHVPDQRAWAHLDAARRG</sequence>
<dbReference type="Proteomes" id="UP001597151">
    <property type="component" value="Unassembled WGS sequence"/>
</dbReference>
<dbReference type="InterPro" id="IPR052716">
    <property type="entry name" value="MOSC_domain"/>
</dbReference>
<evidence type="ECO:0000259" key="1">
    <source>
        <dbReference type="PROSITE" id="PS51340"/>
    </source>
</evidence>
<feature type="domain" description="MOSC" evidence="1">
    <location>
        <begin position="29"/>
        <end position="184"/>
    </location>
</feature>
<protein>
    <submittedName>
        <fullName evidence="2">MOSC domain-containing protein</fullName>
    </submittedName>
</protein>
<proteinExistence type="predicted"/>
<dbReference type="PROSITE" id="PS51340">
    <property type="entry name" value="MOSC"/>
    <property type="match status" value="1"/>
</dbReference>
<organism evidence="2 3">
    <name type="scientific">Seohaeicola saemankumensis</name>
    <dbReference type="NCBI Taxonomy" id="481181"/>
    <lineage>
        <taxon>Bacteria</taxon>
        <taxon>Pseudomonadati</taxon>
        <taxon>Pseudomonadota</taxon>
        <taxon>Alphaproteobacteria</taxon>
        <taxon>Rhodobacterales</taxon>
        <taxon>Roseobacteraceae</taxon>
        <taxon>Seohaeicola</taxon>
    </lineage>
</organism>
<dbReference type="Gene3D" id="2.40.33.20">
    <property type="entry name" value="PK beta-barrel domain-like"/>
    <property type="match status" value="1"/>
</dbReference>
<gene>
    <name evidence="2" type="ORF">ACFQ3C_04935</name>
</gene>